<dbReference type="PROSITE" id="PS00018">
    <property type="entry name" value="EF_HAND_1"/>
    <property type="match status" value="1"/>
</dbReference>
<comment type="caution">
    <text evidence="2">The sequence shown here is derived from an EMBL/GenBank/DDBJ whole genome shotgun (WGS) entry which is preliminary data.</text>
</comment>
<feature type="region of interest" description="Disordered" evidence="1">
    <location>
        <begin position="114"/>
        <end position="142"/>
    </location>
</feature>
<proteinExistence type="predicted"/>
<evidence type="ECO:0000256" key="1">
    <source>
        <dbReference type="SAM" id="MobiDB-lite"/>
    </source>
</evidence>
<reference evidence="2" key="1">
    <citation type="submission" date="2019-08" db="EMBL/GenBank/DDBJ databases">
        <authorList>
            <person name="Kucharzyk K."/>
            <person name="Murdoch R.W."/>
            <person name="Higgins S."/>
            <person name="Loffler F."/>
        </authorList>
    </citation>
    <scope>NUCLEOTIDE SEQUENCE</scope>
</reference>
<gene>
    <name evidence="2" type="ORF">SDC9_101127</name>
</gene>
<name>A0A645AMG5_9ZZZZ</name>
<feature type="region of interest" description="Disordered" evidence="1">
    <location>
        <begin position="167"/>
        <end position="188"/>
    </location>
</feature>
<protein>
    <submittedName>
        <fullName evidence="2">Uncharacterized protein</fullName>
    </submittedName>
</protein>
<dbReference type="InterPro" id="IPR018247">
    <property type="entry name" value="EF_Hand_1_Ca_BS"/>
</dbReference>
<sequence>MRREEQPVGGVLEVLGLPARRTRPDPEGVRQDLLAALLGHLTDRTPLLLRATDRAAGVETLSALAHALPRKVAADLWWSTFVAQPDDPAETGGPGVGLLVAPFSGAGSGTVADRYGTDRPGDGHGLRTGDPYGTRAADPYGPRAGDPYGARAGEAYATDRPAAAFGAAGAEPDRRPAAAPAGPIDLDGGPIDVSDRAAALARTYLEHPGQCAEADGVDTFVARLDALVIDPAVPLDGRALDLLAEEVGPSVFARLLTGPYAITRLAEVVRARRRLPYRTLWTAVPVLTDQMYAWFAPVQGDPAMQARAQRVICATMDTCNLLRLVARPLSHDAADYRPVVADRKLASALASLDGSREGSLEAYEWRVLTEEWGPVVHAAVVAWLAGWTDAPEDLARFADDRPAFVAGLQAALRAVAADPGADPADVRARLAAWRGLPAEVWADLLAECPAAPPGASLAALGRLDPRDVRQVLRRSWPRLAAQAGIPPVVADELRVRGLGGF</sequence>
<organism evidence="2">
    <name type="scientific">bioreactor metagenome</name>
    <dbReference type="NCBI Taxonomy" id="1076179"/>
    <lineage>
        <taxon>unclassified sequences</taxon>
        <taxon>metagenomes</taxon>
        <taxon>ecological metagenomes</taxon>
    </lineage>
</organism>
<feature type="compositionally biased region" description="Basic and acidic residues" evidence="1">
    <location>
        <begin position="115"/>
        <end position="127"/>
    </location>
</feature>
<evidence type="ECO:0000313" key="2">
    <source>
        <dbReference type="EMBL" id="MPM54349.1"/>
    </source>
</evidence>
<accession>A0A645AMG5</accession>
<dbReference type="AlphaFoldDB" id="A0A645AMG5"/>
<dbReference type="EMBL" id="VSSQ01014759">
    <property type="protein sequence ID" value="MPM54349.1"/>
    <property type="molecule type" value="Genomic_DNA"/>
</dbReference>